<dbReference type="InterPro" id="IPR036736">
    <property type="entry name" value="ACP-like_sf"/>
</dbReference>
<dbReference type="Gene3D" id="3.40.50.720">
    <property type="entry name" value="NAD(P)-binding Rossmann-like Domain"/>
    <property type="match status" value="1"/>
</dbReference>
<accession>Q2U0S1</accession>
<dbReference type="InterPro" id="IPR020806">
    <property type="entry name" value="PKS_PP-bd"/>
</dbReference>
<evidence type="ECO:0000256" key="2">
    <source>
        <dbReference type="ARBA" id="ARBA00022553"/>
    </source>
</evidence>
<organism evidence="4 5">
    <name type="scientific">Aspergillus oryzae (strain ATCC 42149 / RIB 40)</name>
    <name type="common">Yellow koji mold</name>
    <dbReference type="NCBI Taxonomy" id="510516"/>
    <lineage>
        <taxon>Eukaryota</taxon>
        <taxon>Fungi</taxon>
        <taxon>Dikarya</taxon>
        <taxon>Ascomycota</taxon>
        <taxon>Pezizomycotina</taxon>
        <taxon>Eurotiomycetes</taxon>
        <taxon>Eurotiomycetidae</taxon>
        <taxon>Eurotiales</taxon>
        <taxon>Aspergillaceae</taxon>
        <taxon>Aspergillus</taxon>
        <taxon>Aspergillus subgen. Circumdati</taxon>
    </lineage>
</organism>
<dbReference type="OMA" id="LMGIEWR"/>
<dbReference type="InterPro" id="IPR051414">
    <property type="entry name" value="Adenylate-forming_Reductase"/>
</dbReference>
<dbReference type="EMBL" id="AP007171">
    <property type="protein sequence ID" value="BAE64844.1"/>
    <property type="molecule type" value="Genomic_DNA"/>
</dbReference>
<dbReference type="InterPro" id="IPR020845">
    <property type="entry name" value="AMP-binding_CS"/>
</dbReference>
<dbReference type="InterPro" id="IPR006162">
    <property type="entry name" value="Ppantetheine_attach_site"/>
</dbReference>
<dbReference type="Gene3D" id="1.10.1200.10">
    <property type="entry name" value="ACP-like"/>
    <property type="match status" value="1"/>
</dbReference>
<sequence length="1062" mass="117653">MTGDTYGTTIAHAFSSAKDTAAKMLSGGECGKRLIPHVIDETARKTPDVECMSTPRSNNRHDGWKPVSWAQVANAVNYAAQMLIMQAEHPAPGTFPTVAYIGLEDPRYPIFVVGAIKAGYKALLISPRNSIEAQMNLFARTDCNILYHELQYASMVQPWADARSGMEGVAVAPFDEWVAEGVTPALYTKTFAEAEWDPYVVLHTSGSTGLPKPVVVRHGMVAMNDLHRYIPARNGNLAWLSTWTSFPNPRHLLIMPLFHTGGLMIMTVCAFYYNAPIAFREPSRPITGDNVVEWLQNSNSGWTFIPPAILDHMSRSQQAIIELKELHAVGCGGGAIAHDSIDILLSHGIKTINAIACTEYFYFPYYSQPDPAMWPWFIIHKELMGIEWRLIDDDTYEQVIVRKDKHPGLQGCFYTFPELDEFSTKDLYRPHPTLADHWTYVGRADDIIVFSTGEKLNPVTIEGAVMGHPAVFSAQVVGSKQFHAALMIEPIQYPKSEEEKQHFLDDPTIEKVNAETVAHGRISRDYVFLADPQKPFPRAGKGTIQRSMVEKLYAADIEGFFDNSRDKLVIAVDLDVTSETGFMHLVRDLVQSVFKIRQLDTEEDFFAAGLDSLQAIQLSRALLVSLEKAGIKVSKEAAESRVIYAHPTVTQLAAYAFSLVSANHRQGSPTNGSGYIHDLPAAVPNKPAPADKGQVVVITGTTGALGSYLLDFTLKCSNVSKVICFNRAVNGLERQTVVSTSQGLSTDFSRAEFLHVNLAEPGLGLVPEVYSRLADEVDRVIHNAWPVNFNMSVASFEPHVRGVRHLVDFSAQAARKTVPITFISTIGTIEKWTTPEVLVPKKALPDWSLAAIGYGQSKLVSSTILDHSTKVSGVPSVIVRIGQVVGPRGKKGKWNSQEWLPSLVRSSVYLGLLPDSLSTFSDMGWAPVEDIANVVLEVSGVTSLWTVEEITGYIHAFNPKVTEWSSLIPILREFYGERIREVVSLEEWIDALDKSQVHPVGMDNNPAVKLLDTYRSAAEGAKMGFKAVPLAITRTESNSFTMRQMEEVSPQLMRNWCEQWQF</sequence>
<dbReference type="PROSITE" id="PS00455">
    <property type="entry name" value="AMP_BINDING"/>
    <property type="match status" value="1"/>
</dbReference>
<keyword evidence="5" id="KW-1185">Reference proteome</keyword>
<feature type="domain" description="Carrier" evidence="3">
    <location>
        <begin position="577"/>
        <end position="660"/>
    </location>
</feature>
<dbReference type="SUPFAM" id="SSF51735">
    <property type="entry name" value="NAD(P)-binding Rossmann-fold domains"/>
    <property type="match status" value="1"/>
</dbReference>
<dbReference type="Pfam" id="PF07993">
    <property type="entry name" value="NAD_binding_4"/>
    <property type="match status" value="1"/>
</dbReference>
<gene>
    <name evidence="4" type="ORF">AO090011000328</name>
</gene>
<protein>
    <submittedName>
        <fullName evidence="4">DNA, SC011</fullName>
    </submittedName>
</protein>
<dbReference type="PROSITE" id="PS50075">
    <property type="entry name" value="CARRIER"/>
    <property type="match status" value="1"/>
</dbReference>
<dbReference type="Proteomes" id="UP000006564">
    <property type="component" value="Chromosome 7"/>
</dbReference>
<dbReference type="VEuPathDB" id="FungiDB:AO090011000328"/>
<proteinExistence type="predicted"/>
<dbReference type="AlphaFoldDB" id="Q2U0S1"/>
<keyword evidence="2" id="KW-0597">Phosphoprotein</keyword>
<dbReference type="GO" id="GO:0031177">
    <property type="term" value="F:phosphopantetheine binding"/>
    <property type="evidence" value="ECO:0007669"/>
    <property type="project" value="InterPro"/>
</dbReference>
<evidence type="ECO:0000256" key="1">
    <source>
        <dbReference type="ARBA" id="ARBA00022450"/>
    </source>
</evidence>
<reference evidence="4 5" key="1">
    <citation type="journal article" date="2005" name="Nature">
        <title>Genome sequencing and analysis of Aspergillus oryzae.</title>
        <authorList>
            <person name="Machida M."/>
            <person name="Asai K."/>
            <person name="Sano M."/>
            <person name="Tanaka T."/>
            <person name="Kumagai T."/>
            <person name="Terai G."/>
            <person name="Kusumoto K."/>
            <person name="Arima T."/>
            <person name="Akita O."/>
            <person name="Kashiwagi Y."/>
            <person name="Abe K."/>
            <person name="Gomi K."/>
            <person name="Horiuchi H."/>
            <person name="Kitamoto K."/>
            <person name="Kobayashi T."/>
            <person name="Takeuchi M."/>
            <person name="Denning D.W."/>
            <person name="Galagan J.E."/>
            <person name="Nierman W.C."/>
            <person name="Yu J."/>
            <person name="Archer D.B."/>
            <person name="Bennett J.W."/>
            <person name="Bhatnagar D."/>
            <person name="Cleveland T.E."/>
            <person name="Fedorova N.D."/>
            <person name="Gotoh O."/>
            <person name="Horikawa H."/>
            <person name="Hosoyama A."/>
            <person name="Ichinomiya M."/>
            <person name="Igarashi R."/>
            <person name="Iwashita K."/>
            <person name="Juvvadi P.R."/>
            <person name="Kato M."/>
            <person name="Kato Y."/>
            <person name="Kin T."/>
            <person name="Kokubun A."/>
            <person name="Maeda H."/>
            <person name="Maeyama N."/>
            <person name="Maruyama J."/>
            <person name="Nagasaki H."/>
            <person name="Nakajima T."/>
            <person name="Oda K."/>
            <person name="Okada K."/>
            <person name="Paulsen I."/>
            <person name="Sakamoto K."/>
            <person name="Sawano T."/>
            <person name="Takahashi M."/>
            <person name="Takase K."/>
            <person name="Terabayashi Y."/>
            <person name="Wortman J."/>
            <person name="Yamada O."/>
            <person name="Yamagata Y."/>
            <person name="Anazawa H."/>
            <person name="Hata Y."/>
            <person name="Koide Y."/>
            <person name="Komori T."/>
            <person name="Koyama Y."/>
            <person name="Minetoki T."/>
            <person name="Suharnan S."/>
            <person name="Tanaka A."/>
            <person name="Isono K."/>
            <person name="Kuhara S."/>
            <person name="Ogasawara N."/>
            <person name="Kikuchi H."/>
        </authorList>
    </citation>
    <scope>NUCLEOTIDE SEQUENCE [LARGE SCALE GENOMIC DNA]</scope>
    <source>
        <strain evidence="5">ATCC 42149 / RIB 40</strain>
    </source>
</reference>
<dbReference type="InterPro" id="IPR009081">
    <property type="entry name" value="PP-bd_ACP"/>
</dbReference>
<dbReference type="STRING" id="510516.Q2U0S1"/>
<dbReference type="InterPro" id="IPR000873">
    <property type="entry name" value="AMP-dep_synth/lig_dom"/>
</dbReference>
<dbReference type="PANTHER" id="PTHR43439:SF2">
    <property type="entry name" value="ENZYME, PUTATIVE (JCVI)-RELATED"/>
    <property type="match status" value="1"/>
</dbReference>
<name>Q2U0S1_ASPOR</name>
<dbReference type="Gene3D" id="3.40.50.12780">
    <property type="entry name" value="N-terminal domain of ligase-like"/>
    <property type="match status" value="1"/>
</dbReference>
<dbReference type="InterPro" id="IPR036291">
    <property type="entry name" value="NAD(P)-bd_dom_sf"/>
</dbReference>
<dbReference type="HOGENOM" id="CLU_002220_0_0_1"/>
<dbReference type="Pfam" id="PF00550">
    <property type="entry name" value="PP-binding"/>
    <property type="match status" value="1"/>
</dbReference>
<dbReference type="SUPFAM" id="SSF56801">
    <property type="entry name" value="Acetyl-CoA synthetase-like"/>
    <property type="match status" value="1"/>
</dbReference>
<evidence type="ECO:0000259" key="3">
    <source>
        <dbReference type="PROSITE" id="PS50075"/>
    </source>
</evidence>
<dbReference type="Pfam" id="PF23562">
    <property type="entry name" value="AMP-binding_C_3"/>
    <property type="match status" value="1"/>
</dbReference>
<dbReference type="SUPFAM" id="SSF47336">
    <property type="entry name" value="ACP-like"/>
    <property type="match status" value="1"/>
</dbReference>
<dbReference type="Pfam" id="PF00501">
    <property type="entry name" value="AMP-binding"/>
    <property type="match status" value="1"/>
</dbReference>
<dbReference type="RefSeq" id="XP_023093457.1">
    <property type="nucleotide sequence ID" value="XM_023232895.1"/>
</dbReference>
<dbReference type="KEGG" id="aor:AO090011000328"/>
<dbReference type="PROSITE" id="PS00012">
    <property type="entry name" value="PHOSPHOPANTETHEINE"/>
    <property type="match status" value="1"/>
</dbReference>
<dbReference type="GeneID" id="5998080"/>
<dbReference type="InterPro" id="IPR042099">
    <property type="entry name" value="ANL_N_sf"/>
</dbReference>
<evidence type="ECO:0000313" key="5">
    <source>
        <dbReference type="Proteomes" id="UP000006564"/>
    </source>
</evidence>
<dbReference type="PANTHER" id="PTHR43439">
    <property type="entry name" value="PHENYLACETATE-COENZYME A LIGASE"/>
    <property type="match status" value="1"/>
</dbReference>
<evidence type="ECO:0000313" key="4">
    <source>
        <dbReference type="EMBL" id="BAE64844.1"/>
    </source>
</evidence>
<dbReference type="SMART" id="SM00823">
    <property type="entry name" value="PKS_PP"/>
    <property type="match status" value="1"/>
</dbReference>
<keyword evidence="1" id="KW-0596">Phosphopantetheine</keyword>
<dbReference type="InterPro" id="IPR013120">
    <property type="entry name" value="FAR_NAD-bd"/>
</dbReference>